<dbReference type="InterPro" id="IPR036259">
    <property type="entry name" value="MFS_trans_sf"/>
</dbReference>
<feature type="transmembrane region" description="Helical" evidence="7">
    <location>
        <begin position="347"/>
        <end position="364"/>
    </location>
</feature>
<evidence type="ECO:0000256" key="5">
    <source>
        <dbReference type="ARBA" id="ARBA00022989"/>
    </source>
</evidence>
<dbReference type="InterPro" id="IPR011701">
    <property type="entry name" value="MFS"/>
</dbReference>
<evidence type="ECO:0000256" key="4">
    <source>
        <dbReference type="ARBA" id="ARBA00022692"/>
    </source>
</evidence>
<dbReference type="Gene3D" id="1.20.1250.20">
    <property type="entry name" value="MFS general substrate transporter like domains"/>
    <property type="match status" value="1"/>
</dbReference>
<dbReference type="PANTHER" id="PTHR23504:SF115">
    <property type="entry name" value="MULTIDRUG RESISTANCE PROTEIN 2"/>
    <property type="match status" value="1"/>
</dbReference>
<dbReference type="STRING" id="1123291.SAMN04490355_105721"/>
<dbReference type="CDD" id="cd17325">
    <property type="entry name" value="MFS_MdtG_SLC18_like"/>
    <property type="match status" value="1"/>
</dbReference>
<gene>
    <name evidence="9" type="ORF">SAMN04490355_105721</name>
</gene>
<accession>A0A1I4P5U0</accession>
<feature type="transmembrane region" description="Helical" evidence="7">
    <location>
        <begin position="135"/>
        <end position="157"/>
    </location>
</feature>
<feature type="transmembrane region" description="Helical" evidence="7">
    <location>
        <begin position="98"/>
        <end position="123"/>
    </location>
</feature>
<feature type="transmembrane region" description="Helical" evidence="7">
    <location>
        <begin position="284"/>
        <end position="301"/>
    </location>
</feature>
<dbReference type="Pfam" id="PF07690">
    <property type="entry name" value="MFS_1"/>
    <property type="match status" value="1"/>
</dbReference>
<feature type="transmembrane region" description="Helical" evidence="7">
    <location>
        <begin position="12"/>
        <end position="32"/>
    </location>
</feature>
<keyword evidence="3" id="KW-0813">Transport</keyword>
<evidence type="ECO:0000256" key="1">
    <source>
        <dbReference type="ARBA" id="ARBA00004651"/>
    </source>
</evidence>
<dbReference type="OrthoDB" id="9793283at2"/>
<feature type="domain" description="Major facilitator superfamily (MFS) profile" evidence="8">
    <location>
        <begin position="10"/>
        <end position="394"/>
    </location>
</feature>
<dbReference type="PRINTS" id="PR01035">
    <property type="entry name" value="TCRTETA"/>
</dbReference>
<feature type="transmembrane region" description="Helical" evidence="7">
    <location>
        <begin position="75"/>
        <end position="92"/>
    </location>
</feature>
<keyword evidence="5 7" id="KW-1133">Transmembrane helix</keyword>
<dbReference type="EMBL" id="FOTS01000057">
    <property type="protein sequence ID" value="SFM22743.1"/>
    <property type="molecule type" value="Genomic_DNA"/>
</dbReference>
<feature type="transmembrane region" description="Helical" evidence="7">
    <location>
        <begin position="217"/>
        <end position="241"/>
    </location>
</feature>
<evidence type="ECO:0000256" key="7">
    <source>
        <dbReference type="SAM" id="Phobius"/>
    </source>
</evidence>
<feature type="transmembrane region" description="Helical" evidence="7">
    <location>
        <begin position="370"/>
        <end position="390"/>
    </location>
</feature>
<dbReference type="GO" id="GO:0022857">
    <property type="term" value="F:transmembrane transporter activity"/>
    <property type="evidence" value="ECO:0007669"/>
    <property type="project" value="InterPro"/>
</dbReference>
<dbReference type="AlphaFoldDB" id="A0A1I4P5U0"/>
<evidence type="ECO:0000256" key="3">
    <source>
        <dbReference type="ARBA" id="ARBA00022448"/>
    </source>
</evidence>
<sequence>MCKLKYSKMPFMILLVNMFIAQVGVGLIIPVLPKFVQDFGVNSVTLGYLVSAMGFTQFLFSPLAGKWADQYGRKIIIVSGIGLFSVSQYLFGVANELWMLYVSRLIGGIGIAFTTPAITAYVADITTQENRGKSLGWIGAAMSFGVVIGPGIGGFLAEYGLRLPFYVASAASAFSMIAAFLLLPETLSYEKQLLARNSLRKSENIFSQVALSFKAPYLFLLVLIFILTFGLVSVEVVFGLYVDVKYGYTPKDIAILLTVGVLMGVLVQALLIDCLLRHFGEKRVINMSLVLSAGSLALMLIQGSFWYILFVTTLHIAATSILRPAINTLLSKMAGEEQGFVAGMSNTYTSVGIIVGPSIAGILFDIHINLPYLFGVVLILISLAIPALALKKERASACLLSKE</sequence>
<dbReference type="GO" id="GO:0005886">
    <property type="term" value="C:plasma membrane"/>
    <property type="evidence" value="ECO:0007669"/>
    <property type="project" value="UniProtKB-SubCell"/>
</dbReference>
<comment type="subcellular location">
    <subcellularLocation>
        <location evidence="1">Cell membrane</location>
        <topology evidence="1">Multi-pass membrane protein</topology>
    </subcellularLocation>
</comment>
<feature type="transmembrane region" description="Helical" evidence="7">
    <location>
        <begin position="163"/>
        <end position="183"/>
    </location>
</feature>
<organism evidence="9 10">
    <name type="scientific">Pelosinus propionicus DSM 13327</name>
    <dbReference type="NCBI Taxonomy" id="1123291"/>
    <lineage>
        <taxon>Bacteria</taxon>
        <taxon>Bacillati</taxon>
        <taxon>Bacillota</taxon>
        <taxon>Negativicutes</taxon>
        <taxon>Selenomonadales</taxon>
        <taxon>Sporomusaceae</taxon>
        <taxon>Pelosinus</taxon>
    </lineage>
</organism>
<dbReference type="PROSITE" id="PS00216">
    <property type="entry name" value="SUGAR_TRANSPORT_1"/>
    <property type="match status" value="1"/>
</dbReference>
<dbReference type="InterPro" id="IPR001958">
    <property type="entry name" value="Tet-R_TetA/multi-R_MdtG-like"/>
</dbReference>
<dbReference type="InterPro" id="IPR005829">
    <property type="entry name" value="Sugar_transporter_CS"/>
</dbReference>
<protein>
    <submittedName>
        <fullName evidence="9">MFS transporter, DHA1 family, multidrug resistance protein</fullName>
    </submittedName>
</protein>
<evidence type="ECO:0000313" key="9">
    <source>
        <dbReference type="EMBL" id="SFM22743.1"/>
    </source>
</evidence>
<evidence type="ECO:0000256" key="2">
    <source>
        <dbReference type="ARBA" id="ARBA00007520"/>
    </source>
</evidence>
<evidence type="ECO:0000259" key="8">
    <source>
        <dbReference type="PROSITE" id="PS50850"/>
    </source>
</evidence>
<keyword evidence="4 7" id="KW-0812">Transmembrane</keyword>
<evidence type="ECO:0000313" key="10">
    <source>
        <dbReference type="Proteomes" id="UP000199520"/>
    </source>
</evidence>
<dbReference type="PANTHER" id="PTHR23504">
    <property type="entry name" value="MAJOR FACILITATOR SUPERFAMILY DOMAIN-CONTAINING PROTEIN 10"/>
    <property type="match status" value="1"/>
</dbReference>
<comment type="similarity">
    <text evidence="2">Belongs to the major facilitator superfamily. TCR/Tet family.</text>
</comment>
<keyword evidence="6 7" id="KW-0472">Membrane</keyword>
<feature type="transmembrane region" description="Helical" evidence="7">
    <location>
        <begin position="44"/>
        <end position="63"/>
    </location>
</feature>
<name>A0A1I4P5U0_9FIRM</name>
<proteinExistence type="inferred from homology"/>
<feature type="transmembrane region" description="Helical" evidence="7">
    <location>
        <begin position="253"/>
        <end position="272"/>
    </location>
</feature>
<dbReference type="PROSITE" id="PS50850">
    <property type="entry name" value="MFS"/>
    <property type="match status" value="1"/>
</dbReference>
<keyword evidence="10" id="KW-1185">Reference proteome</keyword>
<dbReference type="InterPro" id="IPR020846">
    <property type="entry name" value="MFS_dom"/>
</dbReference>
<dbReference type="Proteomes" id="UP000199520">
    <property type="component" value="Unassembled WGS sequence"/>
</dbReference>
<reference evidence="10" key="1">
    <citation type="submission" date="2016-10" db="EMBL/GenBank/DDBJ databases">
        <authorList>
            <person name="Varghese N."/>
            <person name="Submissions S."/>
        </authorList>
    </citation>
    <scope>NUCLEOTIDE SEQUENCE [LARGE SCALE GENOMIC DNA]</scope>
    <source>
        <strain evidence="10">DSM 13327</strain>
    </source>
</reference>
<evidence type="ECO:0000256" key="6">
    <source>
        <dbReference type="ARBA" id="ARBA00023136"/>
    </source>
</evidence>
<dbReference type="SUPFAM" id="SSF103473">
    <property type="entry name" value="MFS general substrate transporter"/>
    <property type="match status" value="1"/>
</dbReference>